<feature type="domain" description="Nephrocystin 3-like N-terminal" evidence="3">
    <location>
        <begin position="198"/>
        <end position="374"/>
    </location>
</feature>
<gene>
    <name evidence="5" type="ORF">DNG_07173</name>
</gene>
<keyword evidence="1" id="KW-0677">Repeat</keyword>
<feature type="compositionally biased region" description="Basic and acidic residues" evidence="2">
    <location>
        <begin position="105"/>
        <end position="121"/>
    </location>
</feature>
<sequence>MKAAEAMLRQNLPKPVTVGSHAYVVVTNACRKIGEDLLLRIVRLEGVSSSGGDARVGRSGFRDAWPYQDVEALGMRLGVLYRLCQDDANLSHVTDSIISANGFSYKEDEQPPRDSVEEKDPLGSGSNLFNGVHPAGKQPARAPRLVPAGLLNDFILEGLAYSNMHDREEEVVQAHSRTFEWVFAKPESLHEQGNTFNHQLTTWLGTNELGPIYWVTGKPGSGKSTFMRFLFHHQLTQHHLKKWAQGQQVCTAGFFFWTSGSREQRSQTGLLRSLLHQLLSANTESIPNAFPKLWGKLRTMSTKDRIRLTLDWTAADLLDAFQRFVDAALPRMRLCLFVDGLDEFDGDHNALIDFFKNLSIGTHRNAVRMCLSSRPWNVFETAFQNNVPNLRLQDLTYNDMYRYARDRLRMDFPIRDLLRYNAEAGEILINNAIERADGVFLWMRLAVNEMLKISNPGLSMKALTGFLNTLPTDLDQLFTKLLFEGKKESHLTEAAILFRLMTAQETVADFVRNDSANSLTVWEIAFATRQEDDELAMSAVVEEATDDVINHRCAETVDKIRLRFAGLLALHGRQRQGNMRATRFVDPQSGEEDYLNDTGKRVTYIHRTVRDWLMEADGVYNRLVEKAPAGFDPHLRLLRSYVLRLKNPLEEIEHHRRLDEWWEDIALAMTHARYITVDATGLQRQFLNELDKTLSWHWLDKPEDPYDHWARNAFGAYEARMKSSPIWQPFLCLATKFGLYQYVREEVSARARVDKEGGVSDEQRELERADSTPLLAYATEFLCSRKLTIYPLSSPQLVGFLLQNPSRINPGPNDEYTEFATRQPRTPWTALLRHLRDARRRGWIEFYDIGPEGTARWSEIVRLFIEDGGADVDAVVAADIWDPEITARGVLEMLEETYGAVEIRRLRQLMGKTKGKARAK</sequence>
<evidence type="ECO:0000313" key="5">
    <source>
        <dbReference type="EMBL" id="SPO04488.1"/>
    </source>
</evidence>
<dbReference type="PANTHER" id="PTHR10039:SF5">
    <property type="entry name" value="NACHT DOMAIN-CONTAINING PROTEIN"/>
    <property type="match status" value="1"/>
</dbReference>
<dbReference type="SUPFAM" id="SSF52540">
    <property type="entry name" value="P-loop containing nucleoside triphosphate hydrolases"/>
    <property type="match status" value="1"/>
</dbReference>
<keyword evidence="6" id="KW-1185">Reference proteome</keyword>
<reference evidence="5" key="1">
    <citation type="submission" date="2018-03" db="EMBL/GenBank/DDBJ databases">
        <authorList>
            <person name="Guldener U."/>
        </authorList>
    </citation>
    <scope>NUCLEOTIDE SEQUENCE</scope>
</reference>
<proteinExistence type="predicted"/>
<dbReference type="InterPro" id="IPR056693">
    <property type="entry name" value="DUF7791"/>
</dbReference>
<dbReference type="Gene3D" id="3.40.50.300">
    <property type="entry name" value="P-loop containing nucleotide triphosphate hydrolases"/>
    <property type="match status" value="1"/>
</dbReference>
<dbReference type="Pfam" id="PF25053">
    <property type="entry name" value="DUF7791"/>
    <property type="match status" value="1"/>
</dbReference>
<evidence type="ECO:0000256" key="2">
    <source>
        <dbReference type="SAM" id="MobiDB-lite"/>
    </source>
</evidence>
<evidence type="ECO:0000259" key="4">
    <source>
        <dbReference type="Pfam" id="PF25053"/>
    </source>
</evidence>
<dbReference type="Pfam" id="PF24883">
    <property type="entry name" value="NPHP3_N"/>
    <property type="match status" value="1"/>
</dbReference>
<dbReference type="InterPro" id="IPR027417">
    <property type="entry name" value="P-loop_NTPase"/>
</dbReference>
<accession>A0AAE8N2Y8</accession>
<name>A0AAE8N2Y8_9PEZI</name>
<dbReference type="AlphaFoldDB" id="A0AAE8N2Y8"/>
<feature type="domain" description="DUF7791" evidence="4">
    <location>
        <begin position="490"/>
        <end position="646"/>
    </location>
</feature>
<dbReference type="PANTHER" id="PTHR10039">
    <property type="entry name" value="AMELOGENIN"/>
    <property type="match status" value="1"/>
</dbReference>
<protein>
    <submittedName>
        <fullName evidence="5">Related to small s protein</fullName>
    </submittedName>
</protein>
<comment type="caution">
    <text evidence="5">The sequence shown here is derived from an EMBL/GenBank/DDBJ whole genome shotgun (WGS) entry which is preliminary data.</text>
</comment>
<dbReference type="InterPro" id="IPR056884">
    <property type="entry name" value="NPHP3-like_N"/>
</dbReference>
<evidence type="ECO:0000313" key="6">
    <source>
        <dbReference type="Proteomes" id="UP001187682"/>
    </source>
</evidence>
<feature type="region of interest" description="Disordered" evidence="2">
    <location>
        <begin position="103"/>
        <end position="140"/>
    </location>
</feature>
<evidence type="ECO:0000259" key="3">
    <source>
        <dbReference type="Pfam" id="PF24883"/>
    </source>
</evidence>
<dbReference type="EMBL" id="ONZQ02000010">
    <property type="protein sequence ID" value="SPO04488.1"/>
    <property type="molecule type" value="Genomic_DNA"/>
</dbReference>
<dbReference type="Proteomes" id="UP001187682">
    <property type="component" value="Unassembled WGS sequence"/>
</dbReference>
<organism evidence="5 6">
    <name type="scientific">Cephalotrichum gorgonifer</name>
    <dbReference type="NCBI Taxonomy" id="2041049"/>
    <lineage>
        <taxon>Eukaryota</taxon>
        <taxon>Fungi</taxon>
        <taxon>Dikarya</taxon>
        <taxon>Ascomycota</taxon>
        <taxon>Pezizomycotina</taxon>
        <taxon>Sordariomycetes</taxon>
        <taxon>Hypocreomycetidae</taxon>
        <taxon>Microascales</taxon>
        <taxon>Microascaceae</taxon>
        <taxon>Cephalotrichum</taxon>
    </lineage>
</organism>
<evidence type="ECO:0000256" key="1">
    <source>
        <dbReference type="ARBA" id="ARBA00022737"/>
    </source>
</evidence>